<keyword evidence="2 5" id="KW-0689">Ribosomal protein</keyword>
<dbReference type="EMBL" id="LLKB01000005">
    <property type="protein sequence ID" value="KQC85119.1"/>
    <property type="molecule type" value="Genomic_DNA"/>
</dbReference>
<evidence type="ECO:0000256" key="4">
    <source>
        <dbReference type="ARBA" id="ARBA00071664"/>
    </source>
</evidence>
<evidence type="ECO:0000256" key="2">
    <source>
        <dbReference type="ARBA" id="ARBA00022980"/>
    </source>
</evidence>
<dbReference type="NCBIfam" id="TIGR00001">
    <property type="entry name" value="rpmI_bact"/>
    <property type="match status" value="1"/>
</dbReference>
<evidence type="ECO:0000313" key="8">
    <source>
        <dbReference type="Proteomes" id="UP000050833"/>
    </source>
</evidence>
<dbReference type="Pfam" id="PF01632">
    <property type="entry name" value="Ribosomal_L35p"/>
    <property type="match status" value="1"/>
</dbReference>
<dbReference type="PROSITE" id="PS00936">
    <property type="entry name" value="RIBOSOMAL_L35"/>
    <property type="match status" value="1"/>
</dbReference>
<dbReference type="PRINTS" id="PR00064">
    <property type="entry name" value="RIBOSOMALL35"/>
</dbReference>
<dbReference type="Gene3D" id="4.10.410.60">
    <property type="match status" value="1"/>
</dbReference>
<reference evidence="7 8" key="1">
    <citation type="submission" date="2015-10" db="EMBL/GenBank/DDBJ databases">
        <title>Butyribacter intestini gen. nov., sp. nov., a butyric acid-producing bacterium of the family Lachnospiraceae isolated from the human faeces.</title>
        <authorList>
            <person name="Zou Y."/>
            <person name="Xue W."/>
            <person name="Luo G."/>
            <person name="Lv M."/>
        </authorList>
    </citation>
    <scope>NUCLEOTIDE SEQUENCE [LARGE SCALE GENOMIC DNA]</scope>
    <source>
        <strain evidence="7 8">TF01-11</strain>
    </source>
</reference>
<dbReference type="RefSeq" id="WP_022014892.1">
    <property type="nucleotide sequence ID" value="NZ_DBGBRS010000042.1"/>
</dbReference>
<dbReference type="PANTHER" id="PTHR33343:SF1">
    <property type="entry name" value="LARGE RIBOSOMAL SUBUNIT PROTEIN BL35M"/>
    <property type="match status" value="1"/>
</dbReference>
<accession>A0AAW3JSE8</accession>
<evidence type="ECO:0000256" key="6">
    <source>
        <dbReference type="RuleBase" id="RU000568"/>
    </source>
</evidence>
<gene>
    <name evidence="5" type="primary">rpmI</name>
    <name evidence="7" type="ORF">APZ18_10480</name>
</gene>
<proteinExistence type="inferred from homology"/>
<evidence type="ECO:0000256" key="3">
    <source>
        <dbReference type="ARBA" id="ARBA00023274"/>
    </source>
</evidence>
<keyword evidence="3 5" id="KW-0687">Ribonucleoprotein</keyword>
<organism evidence="7 8">
    <name type="scientific">Butyribacter intestini</name>
    <dbReference type="NCBI Taxonomy" id="1703332"/>
    <lineage>
        <taxon>Bacteria</taxon>
        <taxon>Bacillati</taxon>
        <taxon>Bacillota</taxon>
        <taxon>Clostridia</taxon>
        <taxon>Lachnospirales</taxon>
        <taxon>Lachnospiraceae</taxon>
        <taxon>Butyribacter</taxon>
    </lineage>
</organism>
<dbReference type="GO" id="GO:0003735">
    <property type="term" value="F:structural constituent of ribosome"/>
    <property type="evidence" value="ECO:0007669"/>
    <property type="project" value="InterPro"/>
</dbReference>
<dbReference type="InterPro" id="IPR001706">
    <property type="entry name" value="Ribosomal_bL35"/>
</dbReference>
<dbReference type="Proteomes" id="UP000050833">
    <property type="component" value="Unassembled WGS sequence"/>
</dbReference>
<sequence length="66" mass="7671">MPKMKTKRAAAKRFKTTGTGKLMKMKAYKSHILNKKSTKRKRNLRKATEVDATNAKMMKRILPYSK</sequence>
<name>A0AAW3JSE8_9FIRM</name>
<dbReference type="SUPFAM" id="SSF143034">
    <property type="entry name" value="L35p-like"/>
    <property type="match status" value="1"/>
</dbReference>
<dbReference type="InterPro" id="IPR018265">
    <property type="entry name" value="Ribosomal_bL35_CS"/>
</dbReference>
<protein>
    <recommendedName>
        <fullName evidence="4 5">Large ribosomal subunit protein bL35</fullName>
    </recommendedName>
</protein>
<evidence type="ECO:0000256" key="1">
    <source>
        <dbReference type="ARBA" id="ARBA00006598"/>
    </source>
</evidence>
<dbReference type="InterPro" id="IPR021137">
    <property type="entry name" value="Ribosomal_bL35-like"/>
</dbReference>
<dbReference type="FunFam" id="4.10.410.60:FF:000001">
    <property type="entry name" value="50S ribosomal protein L35"/>
    <property type="match status" value="1"/>
</dbReference>
<dbReference type="AlphaFoldDB" id="A0AAW3JSE8"/>
<evidence type="ECO:0000256" key="5">
    <source>
        <dbReference type="HAMAP-Rule" id="MF_00514"/>
    </source>
</evidence>
<comment type="caution">
    <text evidence="7">The sequence shown here is derived from an EMBL/GenBank/DDBJ whole genome shotgun (WGS) entry which is preliminary data.</text>
</comment>
<dbReference type="GO" id="GO:0006412">
    <property type="term" value="P:translation"/>
    <property type="evidence" value="ECO:0007669"/>
    <property type="project" value="UniProtKB-UniRule"/>
</dbReference>
<dbReference type="InterPro" id="IPR037229">
    <property type="entry name" value="Ribosomal_bL35_sf"/>
</dbReference>
<evidence type="ECO:0000313" key="7">
    <source>
        <dbReference type="EMBL" id="KQC85119.1"/>
    </source>
</evidence>
<dbReference type="GO" id="GO:0022625">
    <property type="term" value="C:cytosolic large ribosomal subunit"/>
    <property type="evidence" value="ECO:0007669"/>
    <property type="project" value="TreeGrafter"/>
</dbReference>
<dbReference type="PANTHER" id="PTHR33343">
    <property type="entry name" value="54S RIBOSOMAL PROTEIN BL35M"/>
    <property type="match status" value="1"/>
</dbReference>
<keyword evidence="8" id="KW-1185">Reference proteome</keyword>
<dbReference type="HAMAP" id="MF_00514">
    <property type="entry name" value="Ribosomal_bL35"/>
    <property type="match status" value="1"/>
</dbReference>
<comment type="similarity">
    <text evidence="1 5 6">Belongs to the bacterial ribosomal protein bL35 family.</text>
</comment>